<dbReference type="InterPro" id="IPR029099">
    <property type="entry name" value="Pribosyltran_N"/>
</dbReference>
<dbReference type="FunFam" id="3.40.50.2020:FF:000007">
    <property type="entry name" value="Ribose-phosphate pyrophosphokinase"/>
    <property type="match status" value="1"/>
</dbReference>
<feature type="domain" description="Phosphoribosyltransferase" evidence="11">
    <location>
        <begin position="141"/>
        <end position="279"/>
    </location>
</feature>
<dbReference type="GO" id="GO:0005737">
    <property type="term" value="C:cytoplasm"/>
    <property type="evidence" value="ECO:0007669"/>
    <property type="project" value="TreeGrafter"/>
</dbReference>
<proteinExistence type="inferred from homology"/>
<gene>
    <name evidence="13" type="ORF">COV58_02390</name>
</gene>
<reference evidence="13 14" key="1">
    <citation type="submission" date="2017-09" db="EMBL/GenBank/DDBJ databases">
        <title>Depth-based differentiation of microbial function through sediment-hosted aquifers and enrichment of novel symbionts in the deep terrestrial subsurface.</title>
        <authorList>
            <person name="Probst A.J."/>
            <person name="Ladd B."/>
            <person name="Jarett J.K."/>
            <person name="Geller-Mcgrath D.E."/>
            <person name="Sieber C.M."/>
            <person name="Emerson J.B."/>
            <person name="Anantharaman K."/>
            <person name="Thomas B.C."/>
            <person name="Malmstrom R."/>
            <person name="Stieglmeier M."/>
            <person name="Klingl A."/>
            <person name="Woyke T."/>
            <person name="Ryan C.M."/>
            <person name="Banfield J.F."/>
        </authorList>
    </citation>
    <scope>NUCLEOTIDE SEQUENCE [LARGE SCALE GENOMIC DNA]</scope>
    <source>
        <strain evidence="13">CG11_big_fil_rev_8_21_14_0_20_36_8</strain>
    </source>
</reference>
<keyword evidence="5" id="KW-0547">Nucleotide-binding</keyword>
<dbReference type="AlphaFoldDB" id="A0A2M6IU80"/>
<sequence length="317" mass="35313">MIKLFSGTSNNNLSTKVAKYLNTELAGAEVTRFDNSEIRVRIEEDVTHDTCVIIQSTSNPTNDNLMELLLMADALRREEARRVIAMVPYFGYARQDIQHRPGECVSANVLIKFIEAIGIHKLYTYDLHDEATEGVFSIPFKNLSALPLLATEIRSYLKNEMNIDANPDNVAILSPDQGGIERAREFGNELFGHEKFNLAVTEKRRDLDHAHESSALSLYGDVKEKVVVVVDDVATSGRTLIHSAEFAQDQGATAAIAAIVHRDFADDTAQKLQDSKLVQFFTTNSIELKPKHSFAKMREVSIAGDIGAILKELQKSY</sequence>
<accession>A0A2M6IU80</accession>
<dbReference type="InterPro" id="IPR005946">
    <property type="entry name" value="Rib-P_diPkinase"/>
</dbReference>
<feature type="domain" description="Ribose-phosphate pyrophosphokinase N-terminal" evidence="12">
    <location>
        <begin position="2"/>
        <end position="118"/>
    </location>
</feature>
<dbReference type="SUPFAM" id="SSF53271">
    <property type="entry name" value="PRTase-like"/>
    <property type="match status" value="2"/>
</dbReference>
<dbReference type="InterPro" id="IPR000836">
    <property type="entry name" value="PRTase_dom"/>
</dbReference>
<dbReference type="NCBIfam" id="TIGR01251">
    <property type="entry name" value="ribP_PPkin"/>
    <property type="match status" value="1"/>
</dbReference>
<evidence type="ECO:0000256" key="6">
    <source>
        <dbReference type="ARBA" id="ARBA00022777"/>
    </source>
</evidence>
<keyword evidence="4 10" id="KW-0545">Nucleotide biosynthesis</keyword>
<dbReference type="Pfam" id="PF00156">
    <property type="entry name" value="Pribosyltran"/>
    <property type="match status" value="1"/>
</dbReference>
<evidence type="ECO:0000256" key="3">
    <source>
        <dbReference type="ARBA" id="ARBA00022723"/>
    </source>
</evidence>
<dbReference type="GO" id="GO:0000287">
    <property type="term" value="F:magnesium ion binding"/>
    <property type="evidence" value="ECO:0007669"/>
    <property type="project" value="InterPro"/>
</dbReference>
<evidence type="ECO:0000256" key="2">
    <source>
        <dbReference type="ARBA" id="ARBA00022679"/>
    </source>
</evidence>
<dbReference type="SMART" id="SM01400">
    <property type="entry name" value="Pribosyltran_N"/>
    <property type="match status" value="1"/>
</dbReference>
<comment type="catalytic activity">
    <reaction evidence="9">
        <text>D-ribose 5-phosphate + ATP = 5-phospho-alpha-D-ribose 1-diphosphate + AMP + H(+)</text>
        <dbReference type="Rhea" id="RHEA:15609"/>
        <dbReference type="ChEBI" id="CHEBI:15378"/>
        <dbReference type="ChEBI" id="CHEBI:30616"/>
        <dbReference type="ChEBI" id="CHEBI:58017"/>
        <dbReference type="ChEBI" id="CHEBI:78346"/>
        <dbReference type="ChEBI" id="CHEBI:456215"/>
        <dbReference type="EC" id="2.7.6.1"/>
    </reaction>
</comment>
<dbReference type="GO" id="GO:0006015">
    <property type="term" value="P:5-phosphoribose 1-diphosphate biosynthetic process"/>
    <property type="evidence" value="ECO:0007669"/>
    <property type="project" value="TreeGrafter"/>
</dbReference>
<name>A0A2M6IU80_9BACT</name>
<dbReference type="GO" id="GO:0004749">
    <property type="term" value="F:ribose phosphate diphosphokinase activity"/>
    <property type="evidence" value="ECO:0007669"/>
    <property type="project" value="UniProtKB-EC"/>
</dbReference>
<keyword evidence="7" id="KW-0067">ATP-binding</keyword>
<keyword evidence="8" id="KW-0460">Magnesium</keyword>
<organism evidence="13 14">
    <name type="scientific">Candidatus Roizmanbacteria bacterium CG11_big_fil_rev_8_21_14_0_20_36_8</name>
    <dbReference type="NCBI Taxonomy" id="1974856"/>
    <lineage>
        <taxon>Bacteria</taxon>
        <taxon>Candidatus Roizmaniibacteriota</taxon>
    </lineage>
</organism>
<evidence type="ECO:0000259" key="12">
    <source>
        <dbReference type="Pfam" id="PF13793"/>
    </source>
</evidence>
<evidence type="ECO:0000313" key="14">
    <source>
        <dbReference type="Proteomes" id="UP000231056"/>
    </source>
</evidence>
<comment type="caution">
    <text evidence="13">The sequence shown here is derived from an EMBL/GenBank/DDBJ whole genome shotgun (WGS) entry which is preliminary data.</text>
</comment>
<evidence type="ECO:0000256" key="8">
    <source>
        <dbReference type="ARBA" id="ARBA00022842"/>
    </source>
</evidence>
<dbReference type="PANTHER" id="PTHR10210">
    <property type="entry name" value="RIBOSE-PHOSPHATE DIPHOSPHOKINASE FAMILY MEMBER"/>
    <property type="match status" value="1"/>
</dbReference>
<evidence type="ECO:0000256" key="5">
    <source>
        <dbReference type="ARBA" id="ARBA00022741"/>
    </source>
</evidence>
<dbReference type="EC" id="2.7.6.1" evidence="1"/>
<keyword evidence="3" id="KW-0479">Metal-binding</keyword>
<dbReference type="Proteomes" id="UP000231056">
    <property type="component" value="Unassembled WGS sequence"/>
</dbReference>
<evidence type="ECO:0000256" key="7">
    <source>
        <dbReference type="ARBA" id="ARBA00022840"/>
    </source>
</evidence>
<dbReference type="PANTHER" id="PTHR10210:SF32">
    <property type="entry name" value="RIBOSE-PHOSPHATE PYROPHOSPHOKINASE 2"/>
    <property type="match status" value="1"/>
</dbReference>
<comment type="similarity">
    <text evidence="10">Belongs to the ribose-phosphate pyrophosphokinase family.</text>
</comment>
<keyword evidence="2" id="KW-0808">Transferase</keyword>
<evidence type="ECO:0000313" key="13">
    <source>
        <dbReference type="EMBL" id="PIQ73453.1"/>
    </source>
</evidence>
<evidence type="ECO:0000256" key="4">
    <source>
        <dbReference type="ARBA" id="ARBA00022727"/>
    </source>
</evidence>
<dbReference type="GO" id="GO:0016301">
    <property type="term" value="F:kinase activity"/>
    <property type="evidence" value="ECO:0007669"/>
    <property type="project" value="UniProtKB-KW"/>
</dbReference>
<keyword evidence="6" id="KW-0418">Kinase</keyword>
<dbReference type="GO" id="GO:0005524">
    <property type="term" value="F:ATP binding"/>
    <property type="evidence" value="ECO:0007669"/>
    <property type="project" value="UniProtKB-KW"/>
</dbReference>
<evidence type="ECO:0000256" key="1">
    <source>
        <dbReference type="ARBA" id="ARBA00013247"/>
    </source>
</evidence>
<dbReference type="Gene3D" id="3.40.50.2020">
    <property type="match status" value="2"/>
</dbReference>
<dbReference type="GO" id="GO:0006164">
    <property type="term" value="P:purine nucleotide biosynthetic process"/>
    <property type="evidence" value="ECO:0007669"/>
    <property type="project" value="TreeGrafter"/>
</dbReference>
<dbReference type="Pfam" id="PF13793">
    <property type="entry name" value="Pribosyltran_N"/>
    <property type="match status" value="1"/>
</dbReference>
<dbReference type="InterPro" id="IPR029057">
    <property type="entry name" value="PRTase-like"/>
</dbReference>
<protein>
    <recommendedName>
        <fullName evidence="1">ribose-phosphate diphosphokinase</fullName>
        <ecNumber evidence="1">2.7.6.1</ecNumber>
    </recommendedName>
</protein>
<dbReference type="GO" id="GO:0002189">
    <property type="term" value="C:ribose phosphate diphosphokinase complex"/>
    <property type="evidence" value="ECO:0007669"/>
    <property type="project" value="TreeGrafter"/>
</dbReference>
<evidence type="ECO:0000259" key="11">
    <source>
        <dbReference type="Pfam" id="PF00156"/>
    </source>
</evidence>
<dbReference type="EMBL" id="PCVM01000058">
    <property type="protein sequence ID" value="PIQ73453.1"/>
    <property type="molecule type" value="Genomic_DNA"/>
</dbReference>
<evidence type="ECO:0000256" key="10">
    <source>
        <dbReference type="RuleBase" id="RU004324"/>
    </source>
</evidence>
<evidence type="ECO:0000256" key="9">
    <source>
        <dbReference type="ARBA" id="ARBA00049535"/>
    </source>
</evidence>